<organism evidence="3 4">
    <name type="scientific">Candidatus Chisholmbacteria bacterium RIFCSPHIGHO2_01_FULL_52_32</name>
    <dbReference type="NCBI Taxonomy" id="1797591"/>
    <lineage>
        <taxon>Bacteria</taxon>
        <taxon>Candidatus Chisholmiibacteriota</taxon>
    </lineage>
</organism>
<dbReference type="PROSITE" id="PS50975">
    <property type="entry name" value="ATP_GRASP"/>
    <property type="match status" value="1"/>
</dbReference>
<dbReference type="GO" id="GO:0005524">
    <property type="term" value="F:ATP binding"/>
    <property type="evidence" value="ECO:0007669"/>
    <property type="project" value="UniProtKB-UniRule"/>
</dbReference>
<evidence type="ECO:0000256" key="1">
    <source>
        <dbReference type="PROSITE-ProRule" id="PRU00409"/>
    </source>
</evidence>
<dbReference type="Proteomes" id="UP000179233">
    <property type="component" value="Unassembled WGS sequence"/>
</dbReference>
<comment type="caution">
    <text evidence="3">The sequence shown here is derived from an EMBL/GenBank/DDBJ whole genome shotgun (WGS) entry which is preliminary data.</text>
</comment>
<evidence type="ECO:0000313" key="4">
    <source>
        <dbReference type="Proteomes" id="UP000179233"/>
    </source>
</evidence>
<dbReference type="InterPro" id="IPR011761">
    <property type="entry name" value="ATP-grasp"/>
</dbReference>
<dbReference type="AlphaFoldDB" id="A0A1G1VQJ1"/>
<gene>
    <name evidence="3" type="ORF">A2786_05590</name>
</gene>
<evidence type="ECO:0000313" key="3">
    <source>
        <dbReference type="EMBL" id="OGY17650.1"/>
    </source>
</evidence>
<sequence length="486" mass="55604">MEFQDYCKLLDGAGRHIVGIGLTAFGRISPALVTSNYEIVCYKWGSDLSFLKRFCPIRAVQRDFSPNEVEKLNTQAILKHPGVLRYLQSLGKIAVFSYKHTEWVDRFCQEQGWLLLANPRAIRDQFEDKDAFFTLVRRLGLAPIPGEQWEVEKFTEDDYRRLRKRLGRQLVFQLTSFSEGGGKGTYFINDISDFRTFLEDAKGRLDLSRTQLVNVSRFIDGISGSITGCVTRYGVLTGLVQTQILDVPELVNLRERRGIWRGHDWSFRHYSSAIQKGAERIARNLGEAMAHQGYKGVFGVDLMIDAKSGKVYPNEINPRYTGAFPVYSFLQLQKGEIPFDVFQLLEFLDINYTMDFAAVDRSLKAPKEGAHLVLHNKDPERWAEVKGDLKAGVYKLSSKFKVKSEKFGVEWVREGVTPLDIQHPDEFVLTDGVPRRGDLVKPHLRCGKLVFGRTILDGTHNRLNEWARTIVNEVYFRLDLQPVDLP</sequence>
<dbReference type="Gene3D" id="3.30.470.20">
    <property type="entry name" value="ATP-grasp fold, B domain"/>
    <property type="match status" value="1"/>
</dbReference>
<reference evidence="3 4" key="1">
    <citation type="journal article" date="2016" name="Nat. Commun.">
        <title>Thousands of microbial genomes shed light on interconnected biogeochemical processes in an aquifer system.</title>
        <authorList>
            <person name="Anantharaman K."/>
            <person name="Brown C.T."/>
            <person name="Hug L.A."/>
            <person name="Sharon I."/>
            <person name="Castelle C.J."/>
            <person name="Probst A.J."/>
            <person name="Thomas B.C."/>
            <person name="Singh A."/>
            <person name="Wilkins M.J."/>
            <person name="Karaoz U."/>
            <person name="Brodie E.L."/>
            <person name="Williams K.H."/>
            <person name="Hubbard S.S."/>
            <person name="Banfield J.F."/>
        </authorList>
    </citation>
    <scope>NUCLEOTIDE SEQUENCE [LARGE SCALE GENOMIC DNA]</scope>
</reference>
<keyword evidence="1" id="KW-0547">Nucleotide-binding</keyword>
<evidence type="ECO:0000259" key="2">
    <source>
        <dbReference type="PROSITE" id="PS50975"/>
    </source>
</evidence>
<proteinExistence type="predicted"/>
<protein>
    <recommendedName>
        <fullName evidence="2">ATP-grasp domain-containing protein</fullName>
    </recommendedName>
</protein>
<dbReference type="InterPro" id="IPR003806">
    <property type="entry name" value="ATP-grasp_PylC-type"/>
</dbReference>
<name>A0A1G1VQJ1_9BACT</name>
<dbReference type="EMBL" id="MHCJ01000007">
    <property type="protein sequence ID" value="OGY17650.1"/>
    <property type="molecule type" value="Genomic_DNA"/>
</dbReference>
<accession>A0A1G1VQJ1</accession>
<keyword evidence="1" id="KW-0067">ATP-binding</keyword>
<feature type="domain" description="ATP-grasp" evidence="2">
    <location>
        <begin position="136"/>
        <end position="346"/>
    </location>
</feature>
<dbReference type="SUPFAM" id="SSF56059">
    <property type="entry name" value="Glutathione synthetase ATP-binding domain-like"/>
    <property type="match status" value="1"/>
</dbReference>
<dbReference type="GO" id="GO:0046872">
    <property type="term" value="F:metal ion binding"/>
    <property type="evidence" value="ECO:0007669"/>
    <property type="project" value="InterPro"/>
</dbReference>
<dbReference type="Pfam" id="PF02655">
    <property type="entry name" value="ATP-grasp_3"/>
    <property type="match status" value="1"/>
</dbReference>